<accession>A0A067LHY1</accession>
<proteinExistence type="predicted"/>
<dbReference type="EMBL" id="KK914258">
    <property type="protein sequence ID" value="KDP43819.1"/>
    <property type="molecule type" value="Genomic_DNA"/>
</dbReference>
<dbReference type="AlphaFoldDB" id="A0A067LHY1"/>
<protein>
    <submittedName>
        <fullName evidence="1">Uncharacterized protein</fullName>
    </submittedName>
</protein>
<sequence length="56" mass="6503">MIDLELIKLQFEEALRLTKDLYNAKIKSLRSKDADKAKKLTVPFSNGEMSGYKRKK</sequence>
<reference evidence="1 2" key="1">
    <citation type="journal article" date="2014" name="PLoS ONE">
        <title>Global Analysis of Gene Expression Profiles in Physic Nut (Jatropha curcas L.) Seedlings Exposed to Salt Stress.</title>
        <authorList>
            <person name="Zhang L."/>
            <person name="Zhang C."/>
            <person name="Wu P."/>
            <person name="Chen Y."/>
            <person name="Li M."/>
            <person name="Jiang H."/>
            <person name="Wu G."/>
        </authorList>
    </citation>
    <scope>NUCLEOTIDE SEQUENCE [LARGE SCALE GENOMIC DNA]</scope>
    <source>
        <strain evidence="2">cv. GZQX0401</strain>
        <tissue evidence="1">Young leaves</tissue>
    </source>
</reference>
<gene>
    <name evidence="1" type="ORF">JCGZ_23027</name>
</gene>
<keyword evidence="2" id="KW-1185">Reference proteome</keyword>
<name>A0A067LHY1_JATCU</name>
<evidence type="ECO:0000313" key="1">
    <source>
        <dbReference type="EMBL" id="KDP43819.1"/>
    </source>
</evidence>
<evidence type="ECO:0000313" key="2">
    <source>
        <dbReference type="Proteomes" id="UP000027138"/>
    </source>
</evidence>
<organism evidence="1 2">
    <name type="scientific">Jatropha curcas</name>
    <name type="common">Barbados nut</name>
    <dbReference type="NCBI Taxonomy" id="180498"/>
    <lineage>
        <taxon>Eukaryota</taxon>
        <taxon>Viridiplantae</taxon>
        <taxon>Streptophyta</taxon>
        <taxon>Embryophyta</taxon>
        <taxon>Tracheophyta</taxon>
        <taxon>Spermatophyta</taxon>
        <taxon>Magnoliopsida</taxon>
        <taxon>eudicotyledons</taxon>
        <taxon>Gunneridae</taxon>
        <taxon>Pentapetalae</taxon>
        <taxon>rosids</taxon>
        <taxon>fabids</taxon>
        <taxon>Malpighiales</taxon>
        <taxon>Euphorbiaceae</taxon>
        <taxon>Crotonoideae</taxon>
        <taxon>Jatropheae</taxon>
        <taxon>Jatropha</taxon>
    </lineage>
</organism>
<dbReference type="Proteomes" id="UP000027138">
    <property type="component" value="Unassembled WGS sequence"/>
</dbReference>